<dbReference type="SUPFAM" id="SSF55073">
    <property type="entry name" value="Nucleotide cyclase"/>
    <property type="match status" value="1"/>
</dbReference>
<dbReference type="InterPro" id="IPR029787">
    <property type="entry name" value="Nucleotide_cyclase"/>
</dbReference>
<keyword evidence="1" id="KW-0472">Membrane</keyword>
<dbReference type="PROSITE" id="PS50125">
    <property type="entry name" value="GUANYLATE_CYCLASE_2"/>
    <property type="match status" value="1"/>
</dbReference>
<evidence type="ECO:0000313" key="4">
    <source>
        <dbReference type="Proteomes" id="UP000427769"/>
    </source>
</evidence>
<dbReference type="GO" id="GO:0006171">
    <property type="term" value="P:cAMP biosynthetic process"/>
    <property type="evidence" value="ECO:0007669"/>
    <property type="project" value="TreeGrafter"/>
</dbReference>
<dbReference type="GO" id="GO:0035556">
    <property type="term" value="P:intracellular signal transduction"/>
    <property type="evidence" value="ECO:0007669"/>
    <property type="project" value="InterPro"/>
</dbReference>
<dbReference type="SMART" id="SM00044">
    <property type="entry name" value="CYCc"/>
    <property type="match status" value="1"/>
</dbReference>
<gene>
    <name evidence="3" type="ORF">DSCW_37730</name>
</gene>
<evidence type="ECO:0000256" key="1">
    <source>
        <dbReference type="SAM" id="Phobius"/>
    </source>
</evidence>
<feature type="domain" description="Guanylate cyclase" evidence="2">
    <location>
        <begin position="173"/>
        <end position="305"/>
    </location>
</feature>
<dbReference type="Proteomes" id="UP000427769">
    <property type="component" value="Chromosome"/>
</dbReference>
<organism evidence="3 4">
    <name type="scientific">Desulfosarcina widdelii</name>
    <dbReference type="NCBI Taxonomy" id="947919"/>
    <lineage>
        <taxon>Bacteria</taxon>
        <taxon>Pseudomonadati</taxon>
        <taxon>Thermodesulfobacteriota</taxon>
        <taxon>Desulfobacteria</taxon>
        <taxon>Desulfobacterales</taxon>
        <taxon>Desulfosarcinaceae</taxon>
        <taxon>Desulfosarcina</taxon>
    </lineage>
</organism>
<protein>
    <recommendedName>
        <fullName evidence="2">Guanylate cyclase domain-containing protein</fullName>
    </recommendedName>
</protein>
<accession>A0A5K7Z3M8</accession>
<dbReference type="Gene3D" id="3.30.70.1230">
    <property type="entry name" value="Nucleotide cyclase"/>
    <property type="match status" value="1"/>
</dbReference>
<dbReference type="Pfam" id="PF00211">
    <property type="entry name" value="Guanylate_cyc"/>
    <property type="match status" value="1"/>
</dbReference>
<keyword evidence="4" id="KW-1185">Reference proteome</keyword>
<sequence>MKKNTHERGIREILLAGVFWRILIIEMILLVWSVLYRMISQDAGGLDLLWYALRIVFLVAVILGFMMVTLQRFLEKKIIRPLEAVAEANRQLDVNRPEEDNVPIEGDAAIEIREIVSSRAAMLDAILKVSAQRLQLVNFIKDTFGRYLGHTVVDEILNSPDGRRIGGRRQTVTVLMSDLRGFSDLSDGRDPEEMVRILNRYLEAMTRVIERYDGVIDEFIGDAILTVFGIPEEKDDDPVRAVACALAMQRTLADLNRNLVVDGLPPLEMGIGINTGPVVVGNLGSEARTKYGIVGAAVNIASRIESNTLGGQVLVGEATYELIRDRAIAMSPMTVMMKGLKRPLVCYPVMAIGPPFDIRLEKKKEDPLVEIRLPFQLWLLEDKKVVAGPFDGETLRLNTSVLIASVTQRLTVLTNVKLLLTFCQEAHCFSDIYAKVSAVDEGRGQPSYHLGITYMEQADKALLSRWIEAAGISAKGKRSQDTASALFPGTEG</sequence>
<dbReference type="InterPro" id="IPR001054">
    <property type="entry name" value="A/G_cyclase"/>
</dbReference>
<dbReference type="RefSeq" id="WP_170302362.1">
    <property type="nucleotide sequence ID" value="NZ_AP021875.1"/>
</dbReference>
<dbReference type="PANTHER" id="PTHR43081:SF1">
    <property type="entry name" value="ADENYLATE CYCLASE, TERMINAL-DIFFERENTIATION SPECIFIC"/>
    <property type="match status" value="1"/>
</dbReference>
<dbReference type="KEGG" id="dwd:DSCW_37730"/>
<keyword evidence="1" id="KW-1133">Transmembrane helix</keyword>
<feature type="transmembrane region" description="Helical" evidence="1">
    <location>
        <begin position="12"/>
        <end position="36"/>
    </location>
</feature>
<dbReference type="InterPro" id="IPR050697">
    <property type="entry name" value="Adenylyl/Guanylyl_Cyclase_3/4"/>
</dbReference>
<dbReference type="CDD" id="cd07302">
    <property type="entry name" value="CHD"/>
    <property type="match status" value="1"/>
</dbReference>
<dbReference type="AlphaFoldDB" id="A0A5K7Z3M8"/>
<evidence type="ECO:0000313" key="3">
    <source>
        <dbReference type="EMBL" id="BBO76356.1"/>
    </source>
</evidence>
<keyword evidence="1" id="KW-0812">Transmembrane</keyword>
<proteinExistence type="predicted"/>
<dbReference type="PANTHER" id="PTHR43081">
    <property type="entry name" value="ADENYLATE CYCLASE, TERMINAL-DIFFERENTIATION SPECIFIC-RELATED"/>
    <property type="match status" value="1"/>
</dbReference>
<dbReference type="EMBL" id="AP021875">
    <property type="protein sequence ID" value="BBO76356.1"/>
    <property type="molecule type" value="Genomic_DNA"/>
</dbReference>
<feature type="transmembrane region" description="Helical" evidence="1">
    <location>
        <begin position="48"/>
        <end position="70"/>
    </location>
</feature>
<evidence type="ECO:0000259" key="2">
    <source>
        <dbReference type="PROSITE" id="PS50125"/>
    </source>
</evidence>
<dbReference type="GO" id="GO:0004016">
    <property type="term" value="F:adenylate cyclase activity"/>
    <property type="evidence" value="ECO:0007669"/>
    <property type="project" value="UniProtKB-ARBA"/>
</dbReference>
<name>A0A5K7Z3M8_9BACT</name>
<reference evidence="3 4" key="1">
    <citation type="submission" date="2019-11" db="EMBL/GenBank/DDBJ databases">
        <title>Comparative genomics of hydrocarbon-degrading Desulfosarcina strains.</title>
        <authorList>
            <person name="Watanabe M."/>
            <person name="Kojima H."/>
            <person name="Fukui M."/>
        </authorList>
    </citation>
    <scope>NUCLEOTIDE SEQUENCE [LARGE SCALE GENOMIC DNA]</scope>
    <source>
        <strain evidence="3 4">PP31</strain>
    </source>
</reference>